<proteinExistence type="predicted"/>
<protein>
    <recommendedName>
        <fullName evidence="4">G8 domain-containing protein</fullName>
    </recommendedName>
</protein>
<evidence type="ECO:0000259" key="4">
    <source>
        <dbReference type="PROSITE" id="PS51484"/>
    </source>
</evidence>
<evidence type="ECO:0000313" key="5">
    <source>
        <dbReference type="EMBL" id="MBB4658247.1"/>
    </source>
</evidence>
<feature type="region of interest" description="Disordered" evidence="2">
    <location>
        <begin position="218"/>
        <end position="240"/>
    </location>
</feature>
<evidence type="ECO:0000256" key="3">
    <source>
        <dbReference type="SAM" id="SignalP"/>
    </source>
</evidence>
<reference evidence="5 6" key="1">
    <citation type="submission" date="2020-08" db="EMBL/GenBank/DDBJ databases">
        <title>Genomic Encyclopedia of Type Strains, Phase IV (KMG-IV): sequencing the most valuable type-strain genomes for metagenomic binning, comparative biology and taxonomic classification.</title>
        <authorList>
            <person name="Goeker M."/>
        </authorList>
    </citation>
    <scope>NUCLEOTIDE SEQUENCE [LARGE SCALE GENOMIC DNA]</scope>
    <source>
        <strain evidence="5 6">DSM 102850</strain>
    </source>
</reference>
<dbReference type="SMART" id="SM01225">
    <property type="entry name" value="G8"/>
    <property type="match status" value="1"/>
</dbReference>
<gene>
    <name evidence="5" type="ORF">GGQ59_000747</name>
</gene>
<keyword evidence="6" id="KW-1185">Reference proteome</keyword>
<feature type="chain" id="PRO_5032703786" description="G8 domain-containing protein" evidence="3">
    <location>
        <begin position="22"/>
        <end position="906"/>
    </location>
</feature>
<keyword evidence="1 3" id="KW-0732">Signal</keyword>
<evidence type="ECO:0000256" key="2">
    <source>
        <dbReference type="SAM" id="MobiDB-lite"/>
    </source>
</evidence>
<dbReference type="InterPro" id="IPR052387">
    <property type="entry name" value="Fibrocystin"/>
</dbReference>
<comment type="caution">
    <text evidence="5">The sequence shown here is derived from an EMBL/GenBank/DDBJ whole genome shotgun (WGS) entry which is preliminary data.</text>
</comment>
<dbReference type="EMBL" id="JACHOB010000001">
    <property type="protein sequence ID" value="MBB4658247.1"/>
    <property type="molecule type" value="Genomic_DNA"/>
</dbReference>
<feature type="signal peptide" evidence="3">
    <location>
        <begin position="1"/>
        <end position="21"/>
    </location>
</feature>
<dbReference type="AlphaFoldDB" id="A0A840I0K6"/>
<dbReference type="InterPro" id="IPR019316">
    <property type="entry name" value="G8_domain"/>
</dbReference>
<sequence length="906" mass="98115">MRSIFATFLFALLSVVPAAAAAGCNVEAGRGEALWSAQVGAGRLAPVGGVTACRSGAWSDPATWDGKAPQAGDSVHIPEGIAVTYDLKADAPLLDSVRVDGDLTLADGFDLRVGQGLLLILKSGSLTAGTETAPVSGRIAFGAGADIDVARDPHLEGIGLMAMGRVSLHGEAIEPFTVMTSAVKEGADRVTLEALPVGWAEGQRVVFDATRWIPYGNDPNDPRETYGSGYETDGTPSKGGYWRGDEAEVRRIEEIVREKGGRVTLTLDEPLTYEHAPDPVLAGTRWRLSNLDRSLVLTSSDYGTLHHRGHVMLMTSEADIRYAAFRGLGRTDKLHRAFDAELVEAMTPETNVKGRYPLHVHRAGGLPKRYGQPYDPVFIAYNVIEGAPGWGFAQHGSAADLHRNVAFDIFGSAFVAESGDEVGKWSENHAVRVVGVSRLIKDGADVGAFDLGRTGDGFWLQGRMVRMRDNSVSSCQHGAVWMPRGEYKKGLARVDATSLLQPASFRGRNKAAPNDPHILQLDGFEAYACREAIEVHKENALQNHDLHSVLRDVVGWQVGDGIALQYTGNYEVVNPRLRYAVGAKNVVGSAQNKQKRSIGILFGKNSIGLTLLGGEVHDFGNGLHDMSINDFAGKDKTRTEDEKRHAVLGTQFVDVDRPFVRGKKAFDPKDGSLIYSETLDPLPGAGALALTQDEVPVWHRKDRKTVPLRAEKTDGLGTYAYGSPAIYGMWATNAKGENVPWSLDHAVTNQSLRLALDRYGVYELDGGRVTLWSEWLTNRLNGEREKARVVFRLADDYQIKDKVVRHGALDLAAPPPPRKALPAIRVVSGQTLTVRPSLPEGVEPDGIDIAPYGTVSGGVYGEPILYRPDPDFTGEDSFPIYGRDPATGLTTRYIQRVEVVPAASPA</sequence>
<evidence type="ECO:0000313" key="6">
    <source>
        <dbReference type="Proteomes" id="UP000563524"/>
    </source>
</evidence>
<dbReference type="PROSITE" id="PS51257">
    <property type="entry name" value="PROKAR_LIPOPROTEIN"/>
    <property type="match status" value="1"/>
</dbReference>
<feature type="domain" description="G8" evidence="4">
    <location>
        <begin position="62"/>
        <end position="183"/>
    </location>
</feature>
<organism evidence="5 6">
    <name type="scientific">Parvularcula dongshanensis</name>
    <dbReference type="NCBI Taxonomy" id="1173995"/>
    <lineage>
        <taxon>Bacteria</taxon>
        <taxon>Pseudomonadati</taxon>
        <taxon>Pseudomonadota</taxon>
        <taxon>Alphaproteobacteria</taxon>
        <taxon>Parvularculales</taxon>
        <taxon>Parvularculaceae</taxon>
        <taxon>Parvularcula</taxon>
    </lineage>
</organism>
<dbReference type="PANTHER" id="PTHR46769">
    <property type="entry name" value="POLYCYSTIC KIDNEY AND HEPATIC DISEASE 1 (AUTOSOMAL RECESSIVE)-LIKE 1"/>
    <property type="match status" value="1"/>
</dbReference>
<name>A0A840I0K6_9PROT</name>
<dbReference type="RefSeq" id="WP_183815922.1">
    <property type="nucleotide sequence ID" value="NZ_JACHOB010000001.1"/>
</dbReference>
<accession>A0A840I0K6</accession>
<dbReference type="PANTHER" id="PTHR46769:SF2">
    <property type="entry name" value="FIBROCYSTIN-L ISOFORM 2 PRECURSOR-RELATED"/>
    <property type="match status" value="1"/>
</dbReference>
<evidence type="ECO:0000256" key="1">
    <source>
        <dbReference type="ARBA" id="ARBA00022729"/>
    </source>
</evidence>
<dbReference type="Pfam" id="PF10162">
    <property type="entry name" value="G8"/>
    <property type="match status" value="1"/>
</dbReference>
<dbReference type="PROSITE" id="PS51484">
    <property type="entry name" value="G8"/>
    <property type="match status" value="1"/>
</dbReference>
<dbReference type="Proteomes" id="UP000563524">
    <property type="component" value="Unassembled WGS sequence"/>
</dbReference>